<protein>
    <submittedName>
        <fullName evidence="1">Uncharacterized protein</fullName>
    </submittedName>
</protein>
<proteinExistence type="predicted"/>
<evidence type="ECO:0000313" key="1">
    <source>
        <dbReference type="EMBL" id="KAL0462492.1"/>
    </source>
</evidence>
<gene>
    <name evidence="1" type="ORF">Slati_0136800</name>
</gene>
<name>A0AAW2Y9L7_9LAMI</name>
<dbReference type="EMBL" id="JACGWN010000001">
    <property type="protein sequence ID" value="KAL0462492.1"/>
    <property type="molecule type" value="Genomic_DNA"/>
</dbReference>
<dbReference type="PANTHER" id="PTHR33116">
    <property type="entry name" value="REVERSE TRANSCRIPTASE ZINC-BINDING DOMAIN-CONTAINING PROTEIN-RELATED-RELATED"/>
    <property type="match status" value="1"/>
</dbReference>
<dbReference type="AlphaFoldDB" id="A0AAW2Y9L7"/>
<reference evidence="1" key="1">
    <citation type="submission" date="2020-06" db="EMBL/GenBank/DDBJ databases">
        <authorList>
            <person name="Li T."/>
            <person name="Hu X."/>
            <person name="Zhang T."/>
            <person name="Song X."/>
            <person name="Zhang H."/>
            <person name="Dai N."/>
            <person name="Sheng W."/>
            <person name="Hou X."/>
            <person name="Wei L."/>
        </authorList>
    </citation>
    <scope>NUCLEOTIDE SEQUENCE</scope>
    <source>
        <strain evidence="1">KEN1</strain>
        <tissue evidence="1">Leaf</tissue>
    </source>
</reference>
<comment type="caution">
    <text evidence="1">The sequence shown here is derived from an EMBL/GenBank/DDBJ whole genome shotgun (WGS) entry which is preliminary data.</text>
</comment>
<dbReference type="PANTHER" id="PTHR33116:SF86">
    <property type="entry name" value="REVERSE TRANSCRIPTASE DOMAIN-CONTAINING PROTEIN"/>
    <property type="match status" value="1"/>
</dbReference>
<reference evidence="1" key="2">
    <citation type="journal article" date="2024" name="Plant">
        <title>Genomic evolution and insights into agronomic trait innovations of Sesamum species.</title>
        <authorList>
            <person name="Miao H."/>
            <person name="Wang L."/>
            <person name="Qu L."/>
            <person name="Liu H."/>
            <person name="Sun Y."/>
            <person name="Le M."/>
            <person name="Wang Q."/>
            <person name="Wei S."/>
            <person name="Zheng Y."/>
            <person name="Lin W."/>
            <person name="Duan Y."/>
            <person name="Cao H."/>
            <person name="Xiong S."/>
            <person name="Wang X."/>
            <person name="Wei L."/>
            <person name="Li C."/>
            <person name="Ma Q."/>
            <person name="Ju M."/>
            <person name="Zhao R."/>
            <person name="Li G."/>
            <person name="Mu C."/>
            <person name="Tian Q."/>
            <person name="Mei H."/>
            <person name="Zhang T."/>
            <person name="Gao T."/>
            <person name="Zhang H."/>
        </authorList>
    </citation>
    <scope>NUCLEOTIDE SEQUENCE</scope>
    <source>
        <strain evidence="1">KEN1</strain>
    </source>
</reference>
<organism evidence="1">
    <name type="scientific">Sesamum latifolium</name>
    <dbReference type="NCBI Taxonomy" id="2727402"/>
    <lineage>
        <taxon>Eukaryota</taxon>
        <taxon>Viridiplantae</taxon>
        <taxon>Streptophyta</taxon>
        <taxon>Embryophyta</taxon>
        <taxon>Tracheophyta</taxon>
        <taxon>Spermatophyta</taxon>
        <taxon>Magnoliopsida</taxon>
        <taxon>eudicotyledons</taxon>
        <taxon>Gunneridae</taxon>
        <taxon>Pentapetalae</taxon>
        <taxon>asterids</taxon>
        <taxon>lamiids</taxon>
        <taxon>Lamiales</taxon>
        <taxon>Pedaliaceae</taxon>
        <taxon>Sesamum</taxon>
    </lineage>
</organism>
<sequence>MELVVGLGVPILLKHDKYAVSPVFGASKLAMFNDIKDWIRREMPSWSSRKRSEASYLVMIKSVLQAIPMYAMSCFKLPEVFIGEVDRLLAAFFSHQDGGRKIHWLAWCKVCRGK</sequence>
<accession>A0AAW2Y9L7</accession>